<proteinExistence type="predicted"/>
<dbReference type="Proteomes" id="UP001327957">
    <property type="component" value="Unassembled WGS sequence"/>
</dbReference>
<sequence>MAQPQSPDLTSLSSQFQGLAENLTHEWGFLVVRTAYTVDVDKESWTAALENLHRYAKAGDDAAEIHPSTLALPVIADRSALNGTDYASIRNAFTGWLDEFLSHKSPSDDDGDEEWPSDVRRDVFIVIDDSSLASLLNAPEPARSRSPNLDAEPWVIVVDSEDPDTVPYRGGGPYMGFMRVRACALGQLFEDLGSRSMGRLCPVREYEGQIPLYDGSLRGKLIDGDFAAGARYKFPRGTPRGADGVMKPTFRASSSRHPLAG</sequence>
<dbReference type="AlphaFoldDB" id="A0AAV9STI4"/>
<feature type="compositionally biased region" description="Polar residues" evidence="1">
    <location>
        <begin position="251"/>
        <end position="261"/>
    </location>
</feature>
<accession>A0AAV9STI4</accession>
<evidence type="ECO:0000313" key="3">
    <source>
        <dbReference type="Proteomes" id="UP001327957"/>
    </source>
</evidence>
<keyword evidence="3" id="KW-1185">Reference proteome</keyword>
<organism evidence="2 3">
    <name type="scientific">Colletotrichum tabaci</name>
    <dbReference type="NCBI Taxonomy" id="1209068"/>
    <lineage>
        <taxon>Eukaryota</taxon>
        <taxon>Fungi</taxon>
        <taxon>Dikarya</taxon>
        <taxon>Ascomycota</taxon>
        <taxon>Pezizomycotina</taxon>
        <taxon>Sordariomycetes</taxon>
        <taxon>Hypocreomycetidae</taxon>
        <taxon>Glomerellales</taxon>
        <taxon>Glomerellaceae</taxon>
        <taxon>Colletotrichum</taxon>
        <taxon>Colletotrichum destructivum species complex</taxon>
    </lineage>
</organism>
<reference evidence="2 3" key="1">
    <citation type="submission" date="2023-04" db="EMBL/GenBank/DDBJ databases">
        <title>Colletotrichum tabacum stain YC1 causing leaf anthracnose on Nicotiana tabacum(L.) cv.</title>
        <authorList>
            <person name="Ji Z."/>
            <person name="Wang M."/>
            <person name="Zhang J."/>
            <person name="Wang N."/>
            <person name="Zhou Z."/>
        </authorList>
    </citation>
    <scope>NUCLEOTIDE SEQUENCE [LARGE SCALE GENOMIC DNA]</scope>
    <source>
        <strain evidence="2 3">YC1</strain>
    </source>
</reference>
<evidence type="ECO:0000256" key="1">
    <source>
        <dbReference type="SAM" id="MobiDB-lite"/>
    </source>
</evidence>
<comment type="caution">
    <text evidence="2">The sequence shown here is derived from an EMBL/GenBank/DDBJ whole genome shotgun (WGS) entry which is preliminary data.</text>
</comment>
<dbReference type="EMBL" id="JASAOK010000054">
    <property type="protein sequence ID" value="KAK6206839.1"/>
    <property type="molecule type" value="Genomic_DNA"/>
</dbReference>
<protein>
    <submittedName>
        <fullName evidence="2">Uncharacterized protein</fullName>
    </submittedName>
</protein>
<evidence type="ECO:0000313" key="2">
    <source>
        <dbReference type="EMBL" id="KAK6206839.1"/>
    </source>
</evidence>
<gene>
    <name evidence="2" type="ORF">QIS74_13327</name>
</gene>
<name>A0AAV9STI4_9PEZI</name>
<feature type="region of interest" description="Disordered" evidence="1">
    <location>
        <begin position="238"/>
        <end position="261"/>
    </location>
</feature>